<organism evidence="3 4">
    <name type="scientific">Billgrantia endophytica</name>
    <dbReference type="NCBI Taxonomy" id="2033802"/>
    <lineage>
        <taxon>Bacteria</taxon>
        <taxon>Pseudomonadati</taxon>
        <taxon>Pseudomonadota</taxon>
        <taxon>Gammaproteobacteria</taxon>
        <taxon>Oceanospirillales</taxon>
        <taxon>Halomonadaceae</taxon>
        <taxon>Billgrantia</taxon>
    </lineage>
</organism>
<name>A0A2N7U9K7_9GAMM</name>
<feature type="transmembrane region" description="Helical" evidence="1">
    <location>
        <begin position="204"/>
        <end position="221"/>
    </location>
</feature>
<evidence type="ECO:0000313" key="3">
    <source>
        <dbReference type="EMBL" id="PMR77114.1"/>
    </source>
</evidence>
<feature type="transmembrane region" description="Helical" evidence="1">
    <location>
        <begin position="112"/>
        <end position="136"/>
    </location>
</feature>
<keyword evidence="1" id="KW-0472">Membrane</keyword>
<dbReference type="OrthoDB" id="9781349at2"/>
<accession>A0A2N7U9K7</accession>
<feature type="transmembrane region" description="Helical" evidence="1">
    <location>
        <begin position="413"/>
        <end position="430"/>
    </location>
</feature>
<feature type="transmembrane region" description="Helical" evidence="1">
    <location>
        <begin position="42"/>
        <end position="65"/>
    </location>
</feature>
<keyword evidence="4" id="KW-1185">Reference proteome</keyword>
<dbReference type="RefSeq" id="WP_102652057.1">
    <property type="nucleotide sequence ID" value="NZ_PNRF01000009.1"/>
</dbReference>
<gene>
    <name evidence="3" type="ORF">C1H69_03650</name>
</gene>
<evidence type="ECO:0000259" key="2">
    <source>
        <dbReference type="Pfam" id="PF01970"/>
    </source>
</evidence>
<feature type="transmembrane region" description="Helical" evidence="1">
    <location>
        <begin position="322"/>
        <end position="346"/>
    </location>
</feature>
<feature type="transmembrane region" description="Helical" evidence="1">
    <location>
        <begin position="437"/>
        <end position="454"/>
    </location>
</feature>
<dbReference type="PANTHER" id="PTHR35342">
    <property type="entry name" value="TRICARBOXYLIC TRANSPORT PROTEIN"/>
    <property type="match status" value="1"/>
</dbReference>
<feature type="transmembrane region" description="Helical" evidence="1">
    <location>
        <begin position="7"/>
        <end position="36"/>
    </location>
</feature>
<sequence length="506" mass="53024">MIGFDAILSAFIAALHYESIAIIFGGVLLGYIVGVIPGLNRAVAIAIAIPLTFYMSAYAAIAFLIGLSKGTAAGSAVSAILLNTPGEPSSAATCLDGYPMAKNGKPRKALKVGLLASVIGDLLATLLLIAVVIPFASVALKFGPYELTAILVFALVFVAGMAGGSFLKGLAAGGMGIILGTVGLDPETGAARLTFGYAELMEGVPILPLVIGTLALAEMFAQLDEHRRNKGASVIKLGKSSEDSLSYREFKSTLPTIFKSTGVGAFVGALPGLGPTVGAFMAYGLAKRTAKDPDSFGKGNPNGIAAAESADNAVIPASYIPLFGLGIPGSVSAALLVGAFMIHGIQVGPLMLREHPEMLFTLFSGMIVASVLMLVVGWYGLRIFAKVTNVPPHIVIAIVIFLCLAGIQVQGYGTFGLATVFVFSIFGYFLKKFDYSFVTFLVAFIVTPMLEMNLRQSVILSGGDIGILLQRPIALAFVVFTALMVLHLAWTAYRRWLGDRLKARQS</sequence>
<proteinExistence type="predicted"/>
<comment type="caution">
    <text evidence="3">The sequence shown here is derived from an EMBL/GenBank/DDBJ whole genome shotgun (WGS) entry which is preliminary data.</text>
</comment>
<feature type="transmembrane region" description="Helical" evidence="1">
    <location>
        <begin position="390"/>
        <end position="407"/>
    </location>
</feature>
<reference evidence="3 4" key="1">
    <citation type="submission" date="2018-01" db="EMBL/GenBank/DDBJ databases">
        <title>Halomonas endophytica sp. nov., isolated from storage liquid in the stems of Populus euphratica.</title>
        <authorList>
            <person name="Chen C."/>
        </authorList>
    </citation>
    <scope>NUCLEOTIDE SEQUENCE [LARGE SCALE GENOMIC DNA]</scope>
    <source>
        <strain evidence="3 4">MC28</strain>
    </source>
</reference>
<dbReference type="EMBL" id="PNRF01000009">
    <property type="protein sequence ID" value="PMR77114.1"/>
    <property type="molecule type" value="Genomic_DNA"/>
</dbReference>
<dbReference type="Pfam" id="PF01970">
    <property type="entry name" value="TctA"/>
    <property type="match status" value="1"/>
</dbReference>
<keyword evidence="1" id="KW-0812">Transmembrane</keyword>
<evidence type="ECO:0000256" key="1">
    <source>
        <dbReference type="SAM" id="Phobius"/>
    </source>
</evidence>
<feature type="transmembrane region" description="Helical" evidence="1">
    <location>
        <begin position="474"/>
        <end position="493"/>
    </location>
</feature>
<feature type="domain" description="DUF112" evidence="2">
    <location>
        <begin position="21"/>
        <end position="441"/>
    </location>
</feature>
<feature type="transmembrane region" description="Helical" evidence="1">
    <location>
        <begin position="166"/>
        <end position="184"/>
    </location>
</feature>
<dbReference type="AlphaFoldDB" id="A0A2N7U9K7"/>
<evidence type="ECO:0000313" key="4">
    <source>
        <dbReference type="Proteomes" id="UP000235803"/>
    </source>
</evidence>
<protein>
    <submittedName>
        <fullName evidence="3">Tricarboxylate transporter family protein</fullName>
    </submittedName>
</protein>
<dbReference type="InterPro" id="IPR002823">
    <property type="entry name" value="DUF112_TM"/>
</dbReference>
<keyword evidence="1" id="KW-1133">Transmembrane helix</keyword>
<dbReference type="PANTHER" id="PTHR35342:SF5">
    <property type="entry name" value="TRICARBOXYLIC TRANSPORT PROTEIN"/>
    <property type="match status" value="1"/>
</dbReference>
<feature type="transmembrane region" description="Helical" evidence="1">
    <location>
        <begin position="358"/>
        <end position="381"/>
    </location>
</feature>
<dbReference type="Proteomes" id="UP000235803">
    <property type="component" value="Unassembled WGS sequence"/>
</dbReference>